<comment type="caution">
    <text evidence="2">The sequence shown here is derived from an EMBL/GenBank/DDBJ whole genome shotgun (WGS) entry which is preliminary data.</text>
</comment>
<reference evidence="2 3" key="1">
    <citation type="journal article" date="2016" name="Nat. Commun.">
        <title>Thousands of microbial genomes shed light on interconnected biogeochemical processes in an aquifer system.</title>
        <authorList>
            <person name="Anantharaman K."/>
            <person name="Brown C.T."/>
            <person name="Hug L.A."/>
            <person name="Sharon I."/>
            <person name="Castelle C.J."/>
            <person name="Probst A.J."/>
            <person name="Thomas B.C."/>
            <person name="Singh A."/>
            <person name="Wilkins M.J."/>
            <person name="Karaoz U."/>
            <person name="Brodie E.L."/>
            <person name="Williams K.H."/>
            <person name="Hubbard S.S."/>
            <person name="Banfield J.F."/>
        </authorList>
    </citation>
    <scope>NUCLEOTIDE SEQUENCE [LARGE SCALE GENOMIC DNA]</scope>
</reference>
<organism evidence="2 3">
    <name type="scientific">Candidatus Abawacabacteria bacterium RBG_16_42_10</name>
    <dbReference type="NCBI Taxonomy" id="1817814"/>
    <lineage>
        <taxon>Bacteria</taxon>
        <taxon>Candidatus Abawacaibacteriota</taxon>
    </lineage>
</organism>
<gene>
    <name evidence="2" type="ORF">A2V81_01420</name>
</gene>
<protein>
    <recommendedName>
        <fullName evidence="4">Sortase</fullName>
    </recommendedName>
</protein>
<evidence type="ECO:0000313" key="2">
    <source>
        <dbReference type="EMBL" id="OGC82587.1"/>
    </source>
</evidence>
<dbReference type="AlphaFoldDB" id="A0A1F4XLQ8"/>
<evidence type="ECO:0000313" key="3">
    <source>
        <dbReference type="Proteomes" id="UP000177614"/>
    </source>
</evidence>
<dbReference type="Gene3D" id="2.40.260.10">
    <property type="entry name" value="Sortase"/>
    <property type="match status" value="1"/>
</dbReference>
<dbReference type="Pfam" id="PF04203">
    <property type="entry name" value="Sortase"/>
    <property type="match status" value="1"/>
</dbReference>
<dbReference type="GO" id="GO:0016787">
    <property type="term" value="F:hydrolase activity"/>
    <property type="evidence" value="ECO:0007669"/>
    <property type="project" value="UniProtKB-KW"/>
</dbReference>
<dbReference type="InterPro" id="IPR023365">
    <property type="entry name" value="Sortase_dom-sf"/>
</dbReference>
<dbReference type="EMBL" id="MEWR01000004">
    <property type="protein sequence ID" value="OGC82587.1"/>
    <property type="molecule type" value="Genomic_DNA"/>
</dbReference>
<evidence type="ECO:0000256" key="1">
    <source>
        <dbReference type="ARBA" id="ARBA00022801"/>
    </source>
</evidence>
<dbReference type="SUPFAM" id="SSF63817">
    <property type="entry name" value="Sortase"/>
    <property type="match status" value="1"/>
</dbReference>
<dbReference type="InterPro" id="IPR005754">
    <property type="entry name" value="Sortase"/>
</dbReference>
<evidence type="ECO:0008006" key="4">
    <source>
        <dbReference type="Google" id="ProtNLM"/>
    </source>
</evidence>
<sequence>MSFLLSSFITAYSLLSGNVPSAPMPIGRMVKHAIAMKNVVWNETCEKILAYHEERFMGLVNESKMIAIAPLFEEKPVVETPKPIVVLPSPKAVAPKTIPRPRPASPAPTPVPVRPAPAPIPAPPPVQTIPLQQPPQQTTTIPLQPNGGPILTAINSENIGTYSITIPRLGLTNVPVNPTDARSDSIWKATLINGVGQLLYPPSSGHKTVIFGHSSNYRTVRSNYNEIFKSLNKLEVGDNVYIDFQGKRLTYIVKKEEIVPGDTPSIVTDYGREELVLFTCWPYLTSKNRYIIYLDRIF</sequence>
<name>A0A1F4XLQ8_9BACT</name>
<proteinExistence type="predicted"/>
<dbReference type="NCBIfam" id="TIGR01076">
    <property type="entry name" value="sortase_fam"/>
    <property type="match status" value="1"/>
</dbReference>
<dbReference type="Proteomes" id="UP000177614">
    <property type="component" value="Unassembled WGS sequence"/>
</dbReference>
<dbReference type="STRING" id="1817814.A2V81_01420"/>
<keyword evidence="1" id="KW-0378">Hydrolase</keyword>
<accession>A0A1F4XLQ8</accession>